<dbReference type="InterPro" id="IPR011613">
    <property type="entry name" value="GH15-like"/>
</dbReference>
<dbReference type="GO" id="GO:0004553">
    <property type="term" value="F:hydrolase activity, hydrolyzing O-glycosyl compounds"/>
    <property type="evidence" value="ECO:0007669"/>
    <property type="project" value="UniProtKB-ARBA"/>
</dbReference>
<comment type="caution">
    <text evidence="2">The sequence shown here is derived from an EMBL/GenBank/DDBJ whole genome shotgun (WGS) entry which is preliminary data.</text>
</comment>
<dbReference type="AlphaFoldDB" id="X1LGB5"/>
<evidence type="ECO:0000259" key="1">
    <source>
        <dbReference type="Pfam" id="PF00723"/>
    </source>
</evidence>
<sequence>PGSIKSEDKQSARRDAEDGELGKVPLTCGFAEGIIGLYEKAVPAGGSSTIYHWLAASTHFHGVEELNALVKERGPESFIIRTRDYWRAWVNKESLDFTDLPTPILDLYRRSLFTMRVQIDNRGAIIASTDSDITDVLGDSYSYVWGRDGAFTAKAFDMANYDEVSHKFFDFCANVITSEGYLLHKYTSDGYLAGQWMPWADEEGKLQLPIQEDETALVLYSLWQHYNKFHNVEFIRSLYRNLIKNAADFMASYREPYTNLPAPSYDLWEERRGIHSFTVAAVWAGLQAAANFTEMFGEVALTKQYRQAAAEIKEAAIEYLFDKKLGRFLRSITVDADGVVEPDYTIDSSICGPFLFGMLQAADPLIESTMAVLMDRLWCKTEVGGIARYENDCYQQASQDIANIPGNPWFVCTMWVAQYHTARAQSVDDLKPALQILTWAQHCALHSSVLAEQVHPHNYAPLSVSPLTWSHAAVVIAIHEYIDKYRELQAQLHHRQKGT</sequence>
<reference evidence="2" key="1">
    <citation type="journal article" date="2014" name="Front. Microbiol.">
        <title>High frequency of phylogenetically diverse reductive dehalogenase-homologous genes in deep subseafloor sedimentary metagenomes.</title>
        <authorList>
            <person name="Kawai M."/>
            <person name="Futagami T."/>
            <person name="Toyoda A."/>
            <person name="Takaki Y."/>
            <person name="Nishi S."/>
            <person name="Hori S."/>
            <person name="Arai W."/>
            <person name="Tsubouchi T."/>
            <person name="Morono Y."/>
            <person name="Uchiyama I."/>
            <person name="Ito T."/>
            <person name="Fujiyama A."/>
            <person name="Inagaki F."/>
            <person name="Takami H."/>
        </authorList>
    </citation>
    <scope>NUCLEOTIDE SEQUENCE</scope>
    <source>
        <strain evidence="2">Expedition CK06-06</strain>
    </source>
</reference>
<name>X1LGB5_9ZZZZ</name>
<dbReference type="Gene3D" id="1.50.10.10">
    <property type="match status" value="1"/>
</dbReference>
<dbReference type="PANTHER" id="PTHR31616:SF13">
    <property type="entry name" value="GLUCAN 1,4-ALPHA-GLUCOSIDASE"/>
    <property type="match status" value="1"/>
</dbReference>
<proteinExistence type="predicted"/>
<dbReference type="InterPro" id="IPR012341">
    <property type="entry name" value="6hp_glycosidase-like_sf"/>
</dbReference>
<evidence type="ECO:0000313" key="2">
    <source>
        <dbReference type="EMBL" id="GAI01445.1"/>
    </source>
</evidence>
<accession>X1LGB5</accession>
<dbReference type="InterPro" id="IPR008928">
    <property type="entry name" value="6-hairpin_glycosidase_sf"/>
</dbReference>
<feature type="domain" description="GH15-like" evidence="1">
    <location>
        <begin position="105"/>
        <end position="422"/>
    </location>
</feature>
<dbReference type="EMBL" id="BARV01000701">
    <property type="protein sequence ID" value="GAI01445.1"/>
    <property type="molecule type" value="Genomic_DNA"/>
</dbReference>
<gene>
    <name evidence="2" type="ORF">S06H3_02405</name>
</gene>
<dbReference type="SUPFAM" id="SSF48208">
    <property type="entry name" value="Six-hairpin glycosidases"/>
    <property type="match status" value="1"/>
</dbReference>
<dbReference type="GO" id="GO:0005975">
    <property type="term" value="P:carbohydrate metabolic process"/>
    <property type="evidence" value="ECO:0007669"/>
    <property type="project" value="InterPro"/>
</dbReference>
<organism evidence="2">
    <name type="scientific">marine sediment metagenome</name>
    <dbReference type="NCBI Taxonomy" id="412755"/>
    <lineage>
        <taxon>unclassified sequences</taxon>
        <taxon>metagenomes</taxon>
        <taxon>ecological metagenomes</taxon>
    </lineage>
</organism>
<feature type="non-terminal residue" evidence="2">
    <location>
        <position position="1"/>
    </location>
</feature>
<protein>
    <recommendedName>
        <fullName evidence="1">GH15-like domain-containing protein</fullName>
    </recommendedName>
</protein>
<dbReference type="PANTHER" id="PTHR31616">
    <property type="entry name" value="TREHALASE"/>
    <property type="match status" value="1"/>
</dbReference>
<dbReference type="Pfam" id="PF00723">
    <property type="entry name" value="Glyco_hydro_15"/>
    <property type="match status" value="1"/>
</dbReference>